<dbReference type="GO" id="GO:0050661">
    <property type="term" value="F:NADP binding"/>
    <property type="evidence" value="ECO:0007669"/>
    <property type="project" value="TreeGrafter"/>
</dbReference>
<dbReference type="InterPro" id="IPR036291">
    <property type="entry name" value="NAD(P)-bd_dom_sf"/>
</dbReference>
<dbReference type="GO" id="GO:0005737">
    <property type="term" value="C:cytoplasm"/>
    <property type="evidence" value="ECO:0007669"/>
    <property type="project" value="TreeGrafter"/>
</dbReference>
<proteinExistence type="inferred from homology"/>
<evidence type="ECO:0000256" key="5">
    <source>
        <dbReference type="ARBA" id="ARBA00022655"/>
    </source>
</evidence>
<dbReference type="GO" id="GO:0008677">
    <property type="term" value="F:2-dehydropantoate 2-reductase activity"/>
    <property type="evidence" value="ECO:0007669"/>
    <property type="project" value="UniProtKB-EC"/>
</dbReference>
<comment type="similarity">
    <text evidence="2 10">Belongs to the ketopantoate reductase family.</text>
</comment>
<dbReference type="RefSeq" id="WP_201673024.1">
    <property type="nucleotide sequence ID" value="NZ_JAEQNE010000001.1"/>
</dbReference>
<dbReference type="Pfam" id="PF02558">
    <property type="entry name" value="ApbA"/>
    <property type="match status" value="1"/>
</dbReference>
<dbReference type="SUPFAM" id="SSF51735">
    <property type="entry name" value="NAD(P)-binding Rossmann-fold domains"/>
    <property type="match status" value="1"/>
</dbReference>
<dbReference type="GO" id="GO:0015940">
    <property type="term" value="P:pantothenate biosynthetic process"/>
    <property type="evidence" value="ECO:0007669"/>
    <property type="project" value="UniProtKB-KW"/>
</dbReference>
<dbReference type="InterPro" id="IPR013328">
    <property type="entry name" value="6PGD_dom2"/>
</dbReference>
<comment type="caution">
    <text evidence="13">The sequence shown here is derived from an EMBL/GenBank/DDBJ whole genome shotgun (WGS) entry which is preliminary data.</text>
</comment>
<dbReference type="EC" id="1.1.1.169" evidence="3 10"/>
<dbReference type="InterPro" id="IPR050838">
    <property type="entry name" value="Ketopantoate_reductase"/>
</dbReference>
<feature type="domain" description="Ketopantoate reductase C-terminal" evidence="12">
    <location>
        <begin position="175"/>
        <end position="301"/>
    </location>
</feature>
<dbReference type="InterPro" id="IPR003710">
    <property type="entry name" value="ApbA"/>
</dbReference>
<dbReference type="SUPFAM" id="SSF48179">
    <property type="entry name" value="6-phosphogluconate dehydrogenase C-terminal domain-like"/>
    <property type="match status" value="1"/>
</dbReference>
<sequence length="316" mass="33237">MKKILVVGVGAIGGIVAAKLAANAYVVGLDSNTAHARHISEHGLEIEGATRLRAHFPCVSEAVELVDEPFDAVVFLVKSSATAQVLGTLGRQLAHKPLLVTLQNGMGNVEQLLATGAPVAHGATMNAGRYVAPGRIEHLVRGTTWMGPVQGRLEDMQWFGDLLSGSGLPCEVIADVMDAVWSKFVFNCVMNPVGALVGGQNAARYQVSEVCDLIDALAGECQQVVRALGGNFAFEPMAFVHKVRAGAVPMTRHAGSMALDIARGADTEIDALTGWVVAQAERLGIPVPACRTVTALVKGLEYTARGRAPAARENSE</sequence>
<evidence type="ECO:0000313" key="14">
    <source>
        <dbReference type="Proteomes" id="UP000599109"/>
    </source>
</evidence>
<reference evidence="13 14" key="1">
    <citation type="journal article" date="2017" name="Int. J. Syst. Evol. Microbiol.">
        <title>Ramlibacter monticola sp. nov., isolated from forest soil.</title>
        <authorList>
            <person name="Chaudhary D.K."/>
            <person name="Kim J."/>
        </authorList>
    </citation>
    <scope>NUCLEOTIDE SEQUENCE [LARGE SCALE GENOMIC DNA]</scope>
    <source>
        <strain evidence="13 14">KACC 19175</strain>
    </source>
</reference>
<evidence type="ECO:0000256" key="10">
    <source>
        <dbReference type="RuleBase" id="RU362068"/>
    </source>
</evidence>
<comment type="function">
    <text evidence="10">Catalyzes the NADPH-dependent reduction of ketopantoate into pantoic acid.</text>
</comment>
<accession>A0A937CSU9</accession>
<dbReference type="Pfam" id="PF08546">
    <property type="entry name" value="ApbA_C"/>
    <property type="match status" value="1"/>
</dbReference>
<feature type="domain" description="Ketopantoate reductase N-terminal" evidence="11">
    <location>
        <begin position="4"/>
        <end position="150"/>
    </location>
</feature>
<evidence type="ECO:0000256" key="3">
    <source>
        <dbReference type="ARBA" id="ARBA00013014"/>
    </source>
</evidence>
<dbReference type="PANTHER" id="PTHR43765">
    <property type="entry name" value="2-DEHYDROPANTOATE 2-REDUCTASE-RELATED"/>
    <property type="match status" value="1"/>
</dbReference>
<keyword evidence="6 10" id="KW-0521">NADP</keyword>
<keyword evidence="7 10" id="KW-0560">Oxidoreductase</keyword>
<dbReference type="InterPro" id="IPR013332">
    <property type="entry name" value="KPR_N"/>
</dbReference>
<evidence type="ECO:0000256" key="1">
    <source>
        <dbReference type="ARBA" id="ARBA00004994"/>
    </source>
</evidence>
<protein>
    <recommendedName>
        <fullName evidence="4 10">2-dehydropantoate 2-reductase</fullName>
        <ecNumber evidence="3 10">1.1.1.169</ecNumber>
    </recommendedName>
    <alternativeName>
        <fullName evidence="8 10">Ketopantoate reductase</fullName>
    </alternativeName>
</protein>
<keyword evidence="5 10" id="KW-0566">Pantothenate biosynthesis</keyword>
<dbReference type="Gene3D" id="1.10.1040.10">
    <property type="entry name" value="N-(1-d-carboxylethyl)-l-norvaline Dehydrogenase, domain 2"/>
    <property type="match status" value="1"/>
</dbReference>
<comment type="pathway">
    <text evidence="1 10">Cofactor biosynthesis; (R)-pantothenate biosynthesis; (R)-pantoate from 3-methyl-2-oxobutanoate: step 2/2.</text>
</comment>
<dbReference type="InterPro" id="IPR008927">
    <property type="entry name" value="6-PGluconate_DH-like_C_sf"/>
</dbReference>
<gene>
    <name evidence="13" type="ORF">JJ685_04635</name>
</gene>
<keyword evidence="14" id="KW-1185">Reference proteome</keyword>
<evidence type="ECO:0000259" key="11">
    <source>
        <dbReference type="Pfam" id="PF02558"/>
    </source>
</evidence>
<evidence type="ECO:0000256" key="8">
    <source>
        <dbReference type="ARBA" id="ARBA00032024"/>
    </source>
</evidence>
<dbReference type="NCBIfam" id="TIGR00745">
    <property type="entry name" value="apbA_panE"/>
    <property type="match status" value="1"/>
</dbReference>
<dbReference type="Gene3D" id="3.40.50.720">
    <property type="entry name" value="NAD(P)-binding Rossmann-like Domain"/>
    <property type="match status" value="1"/>
</dbReference>
<dbReference type="EMBL" id="JAEQNE010000001">
    <property type="protein sequence ID" value="MBL0390422.1"/>
    <property type="molecule type" value="Genomic_DNA"/>
</dbReference>
<name>A0A937CSU9_9BURK</name>
<evidence type="ECO:0000256" key="7">
    <source>
        <dbReference type="ARBA" id="ARBA00023002"/>
    </source>
</evidence>
<evidence type="ECO:0000256" key="6">
    <source>
        <dbReference type="ARBA" id="ARBA00022857"/>
    </source>
</evidence>
<dbReference type="PANTHER" id="PTHR43765:SF2">
    <property type="entry name" value="2-DEHYDROPANTOATE 2-REDUCTASE"/>
    <property type="match status" value="1"/>
</dbReference>
<comment type="catalytic activity">
    <reaction evidence="9 10">
        <text>(R)-pantoate + NADP(+) = 2-dehydropantoate + NADPH + H(+)</text>
        <dbReference type="Rhea" id="RHEA:16233"/>
        <dbReference type="ChEBI" id="CHEBI:11561"/>
        <dbReference type="ChEBI" id="CHEBI:15378"/>
        <dbReference type="ChEBI" id="CHEBI:15980"/>
        <dbReference type="ChEBI" id="CHEBI:57783"/>
        <dbReference type="ChEBI" id="CHEBI:58349"/>
        <dbReference type="EC" id="1.1.1.169"/>
    </reaction>
</comment>
<dbReference type="AlphaFoldDB" id="A0A937CSU9"/>
<dbReference type="Proteomes" id="UP000599109">
    <property type="component" value="Unassembled WGS sequence"/>
</dbReference>
<organism evidence="13 14">
    <name type="scientific">Ramlibacter monticola</name>
    <dbReference type="NCBI Taxonomy" id="1926872"/>
    <lineage>
        <taxon>Bacteria</taxon>
        <taxon>Pseudomonadati</taxon>
        <taxon>Pseudomonadota</taxon>
        <taxon>Betaproteobacteria</taxon>
        <taxon>Burkholderiales</taxon>
        <taxon>Comamonadaceae</taxon>
        <taxon>Ramlibacter</taxon>
    </lineage>
</organism>
<evidence type="ECO:0000256" key="4">
    <source>
        <dbReference type="ARBA" id="ARBA00019465"/>
    </source>
</evidence>
<evidence type="ECO:0000313" key="13">
    <source>
        <dbReference type="EMBL" id="MBL0390422.1"/>
    </source>
</evidence>
<dbReference type="InterPro" id="IPR013752">
    <property type="entry name" value="KPA_reductase"/>
</dbReference>
<evidence type="ECO:0000259" key="12">
    <source>
        <dbReference type="Pfam" id="PF08546"/>
    </source>
</evidence>
<evidence type="ECO:0000256" key="2">
    <source>
        <dbReference type="ARBA" id="ARBA00007870"/>
    </source>
</evidence>
<evidence type="ECO:0000256" key="9">
    <source>
        <dbReference type="ARBA" id="ARBA00048793"/>
    </source>
</evidence>